<dbReference type="GO" id="GO:0008816">
    <property type="term" value="F:citryl-CoA lyase activity"/>
    <property type="evidence" value="ECO:0007669"/>
    <property type="project" value="UniProtKB-EC"/>
</dbReference>
<comment type="cofactor">
    <cofactor evidence="1">
        <name>Mg(2+)</name>
        <dbReference type="ChEBI" id="CHEBI:18420"/>
    </cofactor>
</comment>
<keyword evidence="8" id="KW-0456">Lyase</keyword>
<feature type="binding site" evidence="6">
    <location>
        <position position="133"/>
    </location>
    <ligand>
        <name>Mg(2+)</name>
        <dbReference type="ChEBI" id="CHEBI:18420"/>
    </ligand>
</feature>
<gene>
    <name evidence="8" type="ORF">GGQ66_002707</name>
</gene>
<keyword evidence="4 6" id="KW-0460">Magnesium</keyword>
<evidence type="ECO:0000256" key="3">
    <source>
        <dbReference type="ARBA" id="ARBA00022723"/>
    </source>
</evidence>
<dbReference type="EC" id="4.1.3.34" evidence="8"/>
<dbReference type="RefSeq" id="WP_183793227.1">
    <property type="nucleotide sequence ID" value="NZ_JACIDU010000010.1"/>
</dbReference>
<dbReference type="GO" id="GO:0000287">
    <property type="term" value="F:magnesium ion binding"/>
    <property type="evidence" value="ECO:0007669"/>
    <property type="project" value="TreeGrafter"/>
</dbReference>
<dbReference type="SUPFAM" id="SSF51621">
    <property type="entry name" value="Phosphoenolpyruvate/pyruvate domain"/>
    <property type="match status" value="1"/>
</dbReference>
<dbReference type="InterPro" id="IPR040442">
    <property type="entry name" value="Pyrv_kinase-like_dom_sf"/>
</dbReference>
<comment type="caution">
    <text evidence="8">The sequence shown here is derived from an EMBL/GenBank/DDBJ whole genome shotgun (WGS) entry which is preliminary data.</text>
</comment>
<dbReference type="Gene3D" id="3.20.20.60">
    <property type="entry name" value="Phosphoenolpyruvate-binding domains"/>
    <property type="match status" value="1"/>
</dbReference>
<protein>
    <submittedName>
        <fullName evidence="8">Citrate lyase subunit beta/citryl-CoA lyase</fullName>
        <ecNumber evidence="8">4.1.3.34</ecNumber>
    </submittedName>
</protein>
<proteinExistence type="inferred from homology"/>
<sequence length="300" mass="32698">MTDRTVSRPVRLRRSLLSVPAINPRALEKARSLAADGVIFDLEDSVAPEKKQEARENLVRFFDEGRLEGRENIIRINALSSEFGALDMETVIRLAPDAVLIPKVDEPEDVATVADLLDEAGVTPSVEVWAMMETPRGVLNAAAIARSGRTDGARLGAFVVGLNDLRKDTGIPMEPGRTYLVPWLMQVVLAARAYGVEVIDSVCNDFRDLEVFAAECRQGRSMGYDGKMLIHPAQIEAANRFFAPDPAEAAEAEAIIAAFADPAAAGLNVLNVNGRMIERLHVAEAERLATRARLAAQREN</sequence>
<comment type="similarity">
    <text evidence="2">Belongs to the HpcH/HpaI aldolase family.</text>
</comment>
<dbReference type="InterPro" id="IPR015813">
    <property type="entry name" value="Pyrv/PenolPyrv_kinase-like_dom"/>
</dbReference>
<evidence type="ECO:0000256" key="2">
    <source>
        <dbReference type="ARBA" id="ARBA00005568"/>
    </source>
</evidence>
<evidence type="ECO:0000259" key="7">
    <source>
        <dbReference type="Pfam" id="PF03328"/>
    </source>
</evidence>
<keyword evidence="9" id="KW-1185">Reference proteome</keyword>
<dbReference type="EMBL" id="JACIDU010000010">
    <property type="protein sequence ID" value="MBB4104134.1"/>
    <property type="molecule type" value="Genomic_DNA"/>
</dbReference>
<dbReference type="PANTHER" id="PTHR32308">
    <property type="entry name" value="LYASE BETA SUBUNIT, PUTATIVE (AFU_ORTHOLOGUE AFUA_4G13030)-RELATED"/>
    <property type="match status" value="1"/>
</dbReference>
<dbReference type="PIRSF" id="PIRSF015582">
    <property type="entry name" value="Cit_lyase_B"/>
    <property type="match status" value="1"/>
</dbReference>
<dbReference type="PANTHER" id="PTHR32308:SF10">
    <property type="entry name" value="CITRATE LYASE SUBUNIT BETA"/>
    <property type="match status" value="1"/>
</dbReference>
<evidence type="ECO:0000256" key="5">
    <source>
        <dbReference type="PIRSR" id="PIRSR015582-1"/>
    </source>
</evidence>
<evidence type="ECO:0000256" key="4">
    <source>
        <dbReference type="ARBA" id="ARBA00022842"/>
    </source>
</evidence>
<evidence type="ECO:0000313" key="9">
    <source>
        <dbReference type="Proteomes" id="UP000584824"/>
    </source>
</evidence>
<evidence type="ECO:0000256" key="1">
    <source>
        <dbReference type="ARBA" id="ARBA00001946"/>
    </source>
</evidence>
<dbReference type="AlphaFoldDB" id="A0A7W6P199"/>
<feature type="binding site" evidence="5">
    <location>
        <position position="133"/>
    </location>
    <ligand>
        <name>substrate</name>
    </ligand>
</feature>
<reference evidence="8 9" key="1">
    <citation type="submission" date="2020-08" db="EMBL/GenBank/DDBJ databases">
        <title>Genomic Encyclopedia of Type Strains, Phase IV (KMG-IV): sequencing the most valuable type-strain genomes for metagenomic binning, comparative biology and taxonomic classification.</title>
        <authorList>
            <person name="Goeker M."/>
        </authorList>
    </citation>
    <scope>NUCLEOTIDE SEQUENCE [LARGE SCALE GENOMIC DNA]</scope>
    <source>
        <strain evidence="8 9">DSM 26385</strain>
    </source>
</reference>
<feature type="binding site" evidence="5">
    <location>
        <position position="75"/>
    </location>
    <ligand>
        <name>substrate</name>
    </ligand>
</feature>
<feature type="binding site" evidence="6">
    <location>
        <position position="164"/>
    </location>
    <ligand>
        <name>Mg(2+)</name>
        <dbReference type="ChEBI" id="CHEBI:18420"/>
    </ligand>
</feature>
<dbReference type="Proteomes" id="UP000584824">
    <property type="component" value="Unassembled WGS sequence"/>
</dbReference>
<dbReference type="GO" id="GO:0006107">
    <property type="term" value="P:oxaloacetate metabolic process"/>
    <property type="evidence" value="ECO:0007669"/>
    <property type="project" value="TreeGrafter"/>
</dbReference>
<dbReference type="InterPro" id="IPR005000">
    <property type="entry name" value="Aldolase/citrate-lyase_domain"/>
</dbReference>
<name>A0A7W6P199_9HYPH</name>
<keyword evidence="3 6" id="KW-0479">Metal-binding</keyword>
<accession>A0A7W6P199</accession>
<organism evidence="8 9">
    <name type="scientific">Allorhizobium borbori</name>
    <dbReference type="NCBI Taxonomy" id="485907"/>
    <lineage>
        <taxon>Bacteria</taxon>
        <taxon>Pseudomonadati</taxon>
        <taxon>Pseudomonadota</taxon>
        <taxon>Alphaproteobacteria</taxon>
        <taxon>Hyphomicrobiales</taxon>
        <taxon>Rhizobiaceae</taxon>
        <taxon>Rhizobium/Agrobacterium group</taxon>
        <taxon>Allorhizobium</taxon>
    </lineage>
</organism>
<feature type="domain" description="HpcH/HpaI aldolase/citrate lyase" evidence="7">
    <location>
        <begin position="14"/>
        <end position="232"/>
    </location>
</feature>
<evidence type="ECO:0000256" key="6">
    <source>
        <dbReference type="PIRSR" id="PIRSR015582-2"/>
    </source>
</evidence>
<dbReference type="InterPro" id="IPR011206">
    <property type="entry name" value="Citrate_lyase_beta/mcl1/mcl2"/>
</dbReference>
<dbReference type="Pfam" id="PF03328">
    <property type="entry name" value="HpcH_HpaI"/>
    <property type="match status" value="1"/>
</dbReference>
<evidence type="ECO:0000313" key="8">
    <source>
        <dbReference type="EMBL" id="MBB4104134.1"/>
    </source>
</evidence>